<dbReference type="GO" id="GO:0000976">
    <property type="term" value="F:transcription cis-regulatory region binding"/>
    <property type="evidence" value="ECO:0007669"/>
    <property type="project" value="TreeGrafter"/>
</dbReference>
<organism evidence="3 4">
    <name type="scientific">Lachnellula suecica</name>
    <dbReference type="NCBI Taxonomy" id="602035"/>
    <lineage>
        <taxon>Eukaryota</taxon>
        <taxon>Fungi</taxon>
        <taxon>Dikarya</taxon>
        <taxon>Ascomycota</taxon>
        <taxon>Pezizomycotina</taxon>
        <taxon>Leotiomycetes</taxon>
        <taxon>Helotiales</taxon>
        <taxon>Lachnaceae</taxon>
        <taxon>Lachnellula</taxon>
    </lineage>
</organism>
<dbReference type="GO" id="GO:0005634">
    <property type="term" value="C:nucleus"/>
    <property type="evidence" value="ECO:0007669"/>
    <property type="project" value="UniProtKB-SubCell"/>
</dbReference>
<keyword evidence="2" id="KW-0539">Nucleus</keyword>
<protein>
    <submittedName>
        <fullName evidence="3">Uncharacterized protein</fullName>
    </submittedName>
</protein>
<proteinExistence type="predicted"/>
<dbReference type="AlphaFoldDB" id="A0A8T9BSX4"/>
<evidence type="ECO:0000256" key="1">
    <source>
        <dbReference type="ARBA" id="ARBA00004123"/>
    </source>
</evidence>
<dbReference type="Proteomes" id="UP000469558">
    <property type="component" value="Unassembled WGS sequence"/>
</dbReference>
<evidence type="ECO:0000313" key="3">
    <source>
        <dbReference type="EMBL" id="TVY59631.1"/>
    </source>
</evidence>
<gene>
    <name evidence="3" type="ORF">LSUE1_G008932</name>
</gene>
<dbReference type="EMBL" id="QGMK01002271">
    <property type="protein sequence ID" value="TVY59631.1"/>
    <property type="molecule type" value="Genomic_DNA"/>
</dbReference>
<name>A0A8T9BSX4_9HELO</name>
<comment type="caution">
    <text evidence="3">The sequence shown here is derived from an EMBL/GenBank/DDBJ whole genome shotgun (WGS) entry which is preliminary data.</text>
</comment>
<evidence type="ECO:0000313" key="4">
    <source>
        <dbReference type="Proteomes" id="UP000469558"/>
    </source>
</evidence>
<dbReference type="PANTHER" id="PTHR37534">
    <property type="entry name" value="TRANSCRIPTIONAL ACTIVATOR PROTEIN UGA3"/>
    <property type="match status" value="1"/>
</dbReference>
<reference evidence="3 4" key="1">
    <citation type="submission" date="2018-05" db="EMBL/GenBank/DDBJ databases">
        <title>Genome sequencing and assembly of the regulated plant pathogen Lachnellula willkommii and related sister species for the development of diagnostic species identification markers.</title>
        <authorList>
            <person name="Giroux E."/>
            <person name="Bilodeau G."/>
        </authorList>
    </citation>
    <scope>NUCLEOTIDE SEQUENCE [LARGE SCALE GENOMIC DNA]</scope>
    <source>
        <strain evidence="3 4">CBS 268.59</strain>
    </source>
</reference>
<dbReference type="GO" id="GO:0003700">
    <property type="term" value="F:DNA-binding transcription factor activity"/>
    <property type="evidence" value="ECO:0007669"/>
    <property type="project" value="TreeGrafter"/>
</dbReference>
<evidence type="ECO:0000256" key="2">
    <source>
        <dbReference type="ARBA" id="ARBA00023242"/>
    </source>
</evidence>
<keyword evidence="4" id="KW-1185">Reference proteome</keyword>
<sequence>MAYIEELESEIVRLRSSKTCSKLQPPEVSPEHQPRIDLTLETLMRGLNGQLAPGLYFKMWICPKVEPAGPRRDRIVPYVPTVNESQITVELDSLRLPSPSQDLLVNGNPSMTRFEDLELPNPLNLHLENFDSFTQMLFSNFSENIAPTLVPIDGPSNGYRTMLLPLAYYDELVRGALLAASANHLRFKEPTLTKMAFSLQATSIERLYQISKVGRYDPDFGLSILATNLLLLIAGMMNGAKAFQVAYNTAKSWMMFMGETQEPVQSNLANFLRSESKMSE</sequence>
<dbReference type="GO" id="GO:0045944">
    <property type="term" value="P:positive regulation of transcription by RNA polymerase II"/>
    <property type="evidence" value="ECO:0007669"/>
    <property type="project" value="TreeGrafter"/>
</dbReference>
<comment type="subcellular location">
    <subcellularLocation>
        <location evidence="1">Nucleus</location>
    </subcellularLocation>
</comment>
<accession>A0A8T9BSX4</accession>
<dbReference type="PANTHER" id="PTHR37534:SF17">
    <property type="entry name" value="ZN(2)-C6 FUNGAL-TYPE DOMAIN-CONTAINING PROTEIN"/>
    <property type="match status" value="1"/>
</dbReference>
<dbReference type="Pfam" id="PF11951">
    <property type="entry name" value="Fungal_trans_2"/>
    <property type="match status" value="1"/>
</dbReference>
<dbReference type="InterPro" id="IPR021858">
    <property type="entry name" value="Fun_TF"/>
</dbReference>
<dbReference type="OrthoDB" id="3596710at2759"/>